<dbReference type="InterPro" id="IPR005467">
    <property type="entry name" value="His_kinase_dom"/>
</dbReference>
<dbReference type="InterPro" id="IPR007890">
    <property type="entry name" value="CHASE2"/>
</dbReference>
<dbReference type="SMART" id="SM00387">
    <property type="entry name" value="HATPase_c"/>
    <property type="match status" value="1"/>
</dbReference>
<dbReference type="SUPFAM" id="SSF55874">
    <property type="entry name" value="ATPase domain of HSP90 chaperone/DNA topoisomerase II/histidine kinase"/>
    <property type="match status" value="1"/>
</dbReference>
<evidence type="ECO:0000256" key="3">
    <source>
        <dbReference type="ARBA" id="ARBA00022553"/>
    </source>
</evidence>
<dbReference type="Proteomes" id="UP001500547">
    <property type="component" value="Unassembled WGS sequence"/>
</dbReference>
<dbReference type="InterPro" id="IPR003661">
    <property type="entry name" value="HisK_dim/P_dom"/>
</dbReference>
<dbReference type="CDD" id="cd00075">
    <property type="entry name" value="HATPase"/>
    <property type="match status" value="1"/>
</dbReference>
<name>A0ABP9QPX3_9RHOO</name>
<dbReference type="EC" id="2.7.13.3" evidence="2"/>
<dbReference type="SUPFAM" id="SSF47384">
    <property type="entry name" value="Homodimeric domain of signal transducing histidine kinase"/>
    <property type="match status" value="1"/>
</dbReference>
<keyword evidence="9" id="KW-0472">Membrane</keyword>
<keyword evidence="6" id="KW-0418">Kinase</keyword>
<evidence type="ECO:0000256" key="4">
    <source>
        <dbReference type="ARBA" id="ARBA00022679"/>
    </source>
</evidence>
<evidence type="ECO:0000313" key="11">
    <source>
        <dbReference type="EMBL" id="GAA5165478.1"/>
    </source>
</evidence>
<evidence type="ECO:0000256" key="5">
    <source>
        <dbReference type="ARBA" id="ARBA00022741"/>
    </source>
</evidence>
<dbReference type="PRINTS" id="PR00344">
    <property type="entry name" value="BCTRLSENSOR"/>
</dbReference>
<dbReference type="Pfam" id="PF05226">
    <property type="entry name" value="CHASE2"/>
    <property type="match status" value="1"/>
</dbReference>
<keyword evidence="8" id="KW-0902">Two-component regulatory system</keyword>
<dbReference type="InterPro" id="IPR004358">
    <property type="entry name" value="Sig_transdc_His_kin-like_C"/>
</dbReference>
<dbReference type="InterPro" id="IPR036890">
    <property type="entry name" value="HATPase_C_sf"/>
</dbReference>
<dbReference type="Gene3D" id="3.30.565.10">
    <property type="entry name" value="Histidine kinase-like ATPase, C-terminal domain"/>
    <property type="match status" value="1"/>
</dbReference>
<evidence type="ECO:0000256" key="1">
    <source>
        <dbReference type="ARBA" id="ARBA00000085"/>
    </source>
</evidence>
<dbReference type="EMBL" id="BAABLD010000008">
    <property type="protein sequence ID" value="GAA5165478.1"/>
    <property type="molecule type" value="Genomic_DNA"/>
</dbReference>
<dbReference type="CDD" id="cd00082">
    <property type="entry name" value="HisKA"/>
    <property type="match status" value="1"/>
</dbReference>
<organism evidence="11 12">
    <name type="scientific">Viridibacterium curvum</name>
    <dbReference type="NCBI Taxonomy" id="1101404"/>
    <lineage>
        <taxon>Bacteria</taxon>
        <taxon>Pseudomonadati</taxon>
        <taxon>Pseudomonadota</taxon>
        <taxon>Betaproteobacteria</taxon>
        <taxon>Rhodocyclales</taxon>
        <taxon>Rhodocyclaceae</taxon>
        <taxon>Viridibacterium</taxon>
    </lineage>
</organism>
<dbReference type="InterPro" id="IPR003594">
    <property type="entry name" value="HATPase_dom"/>
</dbReference>
<evidence type="ECO:0000313" key="12">
    <source>
        <dbReference type="Proteomes" id="UP001500547"/>
    </source>
</evidence>
<feature type="domain" description="Histidine kinase" evidence="10">
    <location>
        <begin position="531"/>
        <end position="739"/>
    </location>
</feature>
<reference evidence="12" key="1">
    <citation type="journal article" date="2019" name="Int. J. Syst. Evol. Microbiol.">
        <title>The Global Catalogue of Microorganisms (GCM) 10K type strain sequencing project: providing services to taxonomists for standard genome sequencing and annotation.</title>
        <authorList>
            <consortium name="The Broad Institute Genomics Platform"/>
            <consortium name="The Broad Institute Genome Sequencing Center for Infectious Disease"/>
            <person name="Wu L."/>
            <person name="Ma J."/>
        </authorList>
    </citation>
    <scope>NUCLEOTIDE SEQUENCE [LARGE SCALE GENOMIC DNA]</scope>
    <source>
        <strain evidence="12">JCM 18715</strain>
    </source>
</reference>
<evidence type="ECO:0000256" key="9">
    <source>
        <dbReference type="SAM" id="Phobius"/>
    </source>
</evidence>
<dbReference type="InterPro" id="IPR017181">
    <property type="entry name" value="Sig_transdc_His_kin_CHASE2"/>
</dbReference>
<dbReference type="SMART" id="SM01080">
    <property type="entry name" value="CHASE2"/>
    <property type="match status" value="1"/>
</dbReference>
<dbReference type="PROSITE" id="PS50109">
    <property type="entry name" value="HIS_KIN"/>
    <property type="match status" value="1"/>
</dbReference>
<comment type="catalytic activity">
    <reaction evidence="1">
        <text>ATP + protein L-histidine = ADP + protein N-phospho-L-histidine.</text>
        <dbReference type="EC" id="2.7.13.3"/>
    </reaction>
</comment>
<dbReference type="PANTHER" id="PTHR42878:SF7">
    <property type="entry name" value="SENSOR HISTIDINE KINASE GLRK"/>
    <property type="match status" value="1"/>
</dbReference>
<comment type="caution">
    <text evidence="11">The sequence shown here is derived from an EMBL/GenBank/DDBJ whole genome shotgun (WGS) entry which is preliminary data.</text>
</comment>
<feature type="transmembrane region" description="Helical" evidence="9">
    <location>
        <begin position="316"/>
        <end position="335"/>
    </location>
</feature>
<dbReference type="Pfam" id="PF02518">
    <property type="entry name" value="HATPase_c"/>
    <property type="match status" value="1"/>
</dbReference>
<evidence type="ECO:0000256" key="2">
    <source>
        <dbReference type="ARBA" id="ARBA00012438"/>
    </source>
</evidence>
<evidence type="ECO:0000256" key="7">
    <source>
        <dbReference type="ARBA" id="ARBA00022840"/>
    </source>
</evidence>
<keyword evidence="4" id="KW-0808">Transferase</keyword>
<dbReference type="PANTHER" id="PTHR42878">
    <property type="entry name" value="TWO-COMPONENT HISTIDINE KINASE"/>
    <property type="match status" value="1"/>
</dbReference>
<evidence type="ECO:0000256" key="6">
    <source>
        <dbReference type="ARBA" id="ARBA00022777"/>
    </source>
</evidence>
<dbReference type="InterPro" id="IPR036097">
    <property type="entry name" value="HisK_dim/P_sf"/>
</dbReference>
<keyword evidence="9" id="KW-1133">Transmembrane helix</keyword>
<keyword evidence="3" id="KW-0597">Phosphoprotein</keyword>
<dbReference type="RefSeq" id="WP_345532899.1">
    <property type="nucleotide sequence ID" value="NZ_BAABLD010000008.1"/>
</dbReference>
<keyword evidence="12" id="KW-1185">Reference proteome</keyword>
<accession>A0ABP9QPX3</accession>
<keyword evidence="5" id="KW-0547">Nucleotide-binding</keyword>
<feature type="transmembrane region" description="Helical" evidence="9">
    <location>
        <begin position="291"/>
        <end position="309"/>
    </location>
</feature>
<dbReference type="PIRSF" id="PIRSF037347">
    <property type="entry name" value="STHK_CHASE2_PAS_prd"/>
    <property type="match status" value="1"/>
</dbReference>
<keyword evidence="9" id="KW-0812">Transmembrane</keyword>
<sequence length="739" mass="79473">MSPRQRIVTEWWLVCLLACALGISAALGSWLWRADLALHDWQQSRTPRQADPDVVIVAIDEASLTSIGRWPWPRQLHATLIDQLSDAGAAGVALDLMFAEPGEGDIALARAIARNGKVVLPVFQQERDGQISGEQMPVGALVSKAAALGHIQMELDPDGIARSVYLREGWELARHVQFAAALWQLAGGPAIPVGTRVSREQWQRADWLRIPFVGPPGSFTQYSYVDVLTGAVPRERLRGKLVLVGATALGLSDTVPVPTSALHRPMPGVEVHANVLTALRAGTGLRIASPVAQALLAAIACLALMSVLARCNARAGLLWTLGTLALLVLICGVLMRSGMLWMGPMPALLACAVAWPLWSWRRLEATQRYLDEELSALRDESPVPAVRGLDPMQQRLQLVRRAAHTSRALRKLIEDTVAHLPVGVVVLRPDGQLVLANAKARALLAASGDGAVLEALRATRWPPPLETRAGLPQTPAAPMQIAVQSAAGVPMLASFSALDDVVDASSSLVIGLADLSAERAAQQSRDDTLRFVSHDLRAPLASVLSLIDAPPADEPLLPRLRRHTASALELADELFRLARIEAADPARFEPVDLRALCDEACDELWAQARTANCRFDMPPYGEEWLVVGSSELLRRALINLIGNAIKYGEPGQTVEIGLQREEAFIAVRIRDHGPGIPVAERGGLFQRFKRLPGALARGIAGHGLGLVMVRTVAERHGGSVAFEAPGDGGSCFVLRLPAA</sequence>
<evidence type="ECO:0000256" key="8">
    <source>
        <dbReference type="ARBA" id="ARBA00023012"/>
    </source>
</evidence>
<keyword evidence="7" id="KW-0067">ATP-binding</keyword>
<gene>
    <name evidence="11" type="ORF">GCM10025770_21060</name>
</gene>
<protein>
    <recommendedName>
        <fullName evidence="2">histidine kinase</fullName>
        <ecNumber evidence="2">2.7.13.3</ecNumber>
    </recommendedName>
</protein>
<dbReference type="InterPro" id="IPR050351">
    <property type="entry name" value="BphY/WalK/GraS-like"/>
</dbReference>
<proteinExistence type="predicted"/>
<evidence type="ECO:0000259" key="10">
    <source>
        <dbReference type="PROSITE" id="PS50109"/>
    </source>
</evidence>